<feature type="region of interest" description="Disordered" evidence="1">
    <location>
        <begin position="55"/>
        <end position="97"/>
    </location>
</feature>
<evidence type="ECO:0000313" key="3">
    <source>
        <dbReference type="Proteomes" id="UP000011115"/>
    </source>
</evidence>
<organism evidence="2 3">
    <name type="scientific">Solanum tuberosum</name>
    <name type="common">Potato</name>
    <dbReference type="NCBI Taxonomy" id="4113"/>
    <lineage>
        <taxon>Eukaryota</taxon>
        <taxon>Viridiplantae</taxon>
        <taxon>Streptophyta</taxon>
        <taxon>Embryophyta</taxon>
        <taxon>Tracheophyta</taxon>
        <taxon>Spermatophyta</taxon>
        <taxon>Magnoliopsida</taxon>
        <taxon>eudicotyledons</taxon>
        <taxon>Gunneridae</taxon>
        <taxon>Pentapetalae</taxon>
        <taxon>asterids</taxon>
        <taxon>lamiids</taxon>
        <taxon>Solanales</taxon>
        <taxon>Solanaceae</taxon>
        <taxon>Solanoideae</taxon>
        <taxon>Solaneae</taxon>
        <taxon>Solanum</taxon>
    </lineage>
</organism>
<evidence type="ECO:0000313" key="2">
    <source>
        <dbReference type="EnsemblPlants" id="PGSC0003DMT400095004"/>
    </source>
</evidence>
<dbReference type="HOGENOM" id="CLU_043094_2_1_1"/>
<sequence>MGHNTNFGLTVTTAECHRRDELIMARMYGLEMLRHKTGGRSSTDLEIDPEFRELTENDIQTDEENLRTGTNVDSDAEEEMDPAQSGDEADGGNAMED</sequence>
<feature type="compositionally biased region" description="Acidic residues" evidence="1">
    <location>
        <begin position="74"/>
        <end position="97"/>
    </location>
</feature>
<dbReference type="Proteomes" id="UP000011115">
    <property type="component" value="Unassembled WGS sequence"/>
</dbReference>
<dbReference type="AlphaFoldDB" id="M1DVD1"/>
<evidence type="ECO:0000256" key="1">
    <source>
        <dbReference type="SAM" id="MobiDB-lite"/>
    </source>
</evidence>
<keyword evidence="3" id="KW-1185">Reference proteome</keyword>
<protein>
    <submittedName>
        <fullName evidence="2">Uncharacterized protein</fullName>
    </submittedName>
</protein>
<proteinExistence type="predicted"/>
<reference evidence="2" key="2">
    <citation type="submission" date="2015-06" db="UniProtKB">
        <authorList>
            <consortium name="EnsemblPlants"/>
        </authorList>
    </citation>
    <scope>IDENTIFICATION</scope>
    <source>
        <strain evidence="2">DM1-3 516 R44</strain>
    </source>
</reference>
<name>M1DVD1_SOLTU</name>
<accession>M1DVD1</accession>
<dbReference type="Gramene" id="PGSC0003DMT400095004">
    <property type="protein sequence ID" value="PGSC0003DMT400095004"/>
    <property type="gene ID" value="PGSC0003DMG400044575"/>
</dbReference>
<dbReference type="PaxDb" id="4113-PGSC0003DMT400095004"/>
<reference evidence="3" key="1">
    <citation type="journal article" date="2011" name="Nature">
        <title>Genome sequence and analysis of the tuber crop potato.</title>
        <authorList>
            <consortium name="The Potato Genome Sequencing Consortium"/>
        </authorList>
    </citation>
    <scope>NUCLEOTIDE SEQUENCE [LARGE SCALE GENOMIC DNA]</scope>
    <source>
        <strain evidence="3">cv. DM1-3 516 R44</strain>
    </source>
</reference>
<dbReference type="InParanoid" id="M1DVD1"/>
<dbReference type="EnsemblPlants" id="PGSC0003DMT400095004">
    <property type="protein sequence ID" value="PGSC0003DMT400095004"/>
    <property type="gene ID" value="PGSC0003DMG400044575"/>
</dbReference>